<feature type="transmembrane region" description="Helical" evidence="7">
    <location>
        <begin position="433"/>
        <end position="455"/>
    </location>
</feature>
<evidence type="ECO:0000256" key="2">
    <source>
        <dbReference type="ARBA" id="ARBA00022448"/>
    </source>
</evidence>
<dbReference type="EMBL" id="KN847317">
    <property type="protein sequence ID" value="KIW61036.1"/>
    <property type="molecule type" value="Genomic_DNA"/>
</dbReference>
<dbReference type="Pfam" id="PF13520">
    <property type="entry name" value="AA_permease_2"/>
    <property type="match status" value="1"/>
</dbReference>
<accession>A0A0D2C805</accession>
<keyword evidence="3 7" id="KW-0812">Transmembrane</keyword>
<dbReference type="GO" id="GO:0016020">
    <property type="term" value="C:membrane"/>
    <property type="evidence" value="ECO:0007669"/>
    <property type="project" value="UniProtKB-SubCell"/>
</dbReference>
<comment type="subcellular location">
    <subcellularLocation>
        <location evidence="1">Membrane</location>
        <topology evidence="1">Multi-pass membrane protein</topology>
    </subcellularLocation>
</comment>
<evidence type="ECO:0000256" key="4">
    <source>
        <dbReference type="ARBA" id="ARBA00022989"/>
    </source>
</evidence>
<evidence type="ECO:0008006" key="10">
    <source>
        <dbReference type="Google" id="ProtNLM"/>
    </source>
</evidence>
<sequence>MHQSAKQLPRQFHSSSRPTMSKSAPQDIESSRKRILNSSISPDRASNIDGQTLQETGNVQELAKNFSLWSLAGTGILVGNVWPALGGSILVAIYNGGPPGVLYEFMVASCFYFIVAASLAELASSMPSSAGPYLWASVTPGKKYGRSVGFFAGWWNVLAWIFAAASMSAICANVMVQMYAFSHPSLLVKSWHVFVAYLLITWSCCAAVCFFNRFMPMLNKLGIFVTVAGALVTILVCAIMPSLSGRAGHASSQTVWSSWTADLGYPDGFVFVAGMLNGSYAMGTPDSTSHLSEEIPEPSKNVPKAIAMQYVIGLVSGLAYLIAILYAINDYDALFTSPFPIAEIYHQATNSTSGTIGLLTLLLLPTIICVVTLYITCGRTLWALSRDGATPFPGFLGHVNPKLGLPANATLSCCALVTVLGCIYVGSVTAFNAFVGSFVLMSTSSYIASLLPFLLRARQGIEFGHFRLPQSLGFIFNFVACAFMTVWFVIYCFPYSLPTNAQTMNYSSLIWGGLTILIGLWWLLYARSTYPGVVVPPSQASNMVEMR</sequence>
<feature type="transmembrane region" description="Helical" evidence="7">
    <location>
        <begin position="68"/>
        <end position="94"/>
    </location>
</feature>
<dbReference type="PROSITE" id="PS00218">
    <property type="entry name" value="AMINO_ACID_PERMEASE_1"/>
    <property type="match status" value="1"/>
</dbReference>
<keyword evidence="2" id="KW-0813">Transport</keyword>
<dbReference type="HOGENOM" id="CLU_004495_2_1_1"/>
<reference evidence="8 9" key="1">
    <citation type="submission" date="2015-01" db="EMBL/GenBank/DDBJ databases">
        <title>The Genome Sequence of Exophiala xenobiotica CBS118157.</title>
        <authorList>
            <consortium name="The Broad Institute Genomics Platform"/>
            <person name="Cuomo C."/>
            <person name="de Hoog S."/>
            <person name="Gorbushina A."/>
            <person name="Stielow B."/>
            <person name="Teixiera M."/>
            <person name="Abouelleil A."/>
            <person name="Chapman S.B."/>
            <person name="Priest M."/>
            <person name="Young S.K."/>
            <person name="Wortman J."/>
            <person name="Nusbaum C."/>
            <person name="Birren B."/>
        </authorList>
    </citation>
    <scope>NUCLEOTIDE SEQUENCE [LARGE SCALE GENOMIC DNA]</scope>
    <source>
        <strain evidence="8 9">CBS 118157</strain>
    </source>
</reference>
<feature type="transmembrane region" description="Helical" evidence="7">
    <location>
        <begin position="152"/>
        <end position="179"/>
    </location>
</feature>
<organism evidence="8 9">
    <name type="scientific">Exophiala xenobiotica</name>
    <dbReference type="NCBI Taxonomy" id="348802"/>
    <lineage>
        <taxon>Eukaryota</taxon>
        <taxon>Fungi</taxon>
        <taxon>Dikarya</taxon>
        <taxon>Ascomycota</taxon>
        <taxon>Pezizomycotina</taxon>
        <taxon>Eurotiomycetes</taxon>
        <taxon>Chaetothyriomycetidae</taxon>
        <taxon>Chaetothyriales</taxon>
        <taxon>Herpotrichiellaceae</taxon>
        <taxon>Exophiala</taxon>
    </lineage>
</organism>
<evidence type="ECO:0000256" key="1">
    <source>
        <dbReference type="ARBA" id="ARBA00004141"/>
    </source>
</evidence>
<feature type="compositionally biased region" description="Polar residues" evidence="6">
    <location>
        <begin position="1"/>
        <end position="24"/>
    </location>
</feature>
<evidence type="ECO:0000256" key="7">
    <source>
        <dbReference type="SAM" id="Phobius"/>
    </source>
</evidence>
<dbReference type="GO" id="GO:0006865">
    <property type="term" value="P:amino acid transport"/>
    <property type="evidence" value="ECO:0007669"/>
    <property type="project" value="InterPro"/>
</dbReference>
<proteinExistence type="predicted"/>
<dbReference type="Proteomes" id="UP000054342">
    <property type="component" value="Unassembled WGS sequence"/>
</dbReference>
<dbReference type="PIRSF" id="PIRSF006060">
    <property type="entry name" value="AA_transporter"/>
    <property type="match status" value="1"/>
</dbReference>
<dbReference type="GO" id="GO:0022857">
    <property type="term" value="F:transmembrane transporter activity"/>
    <property type="evidence" value="ECO:0007669"/>
    <property type="project" value="InterPro"/>
</dbReference>
<evidence type="ECO:0000256" key="5">
    <source>
        <dbReference type="ARBA" id="ARBA00023136"/>
    </source>
</evidence>
<name>A0A0D2C805_9EURO</name>
<evidence type="ECO:0000313" key="9">
    <source>
        <dbReference type="Proteomes" id="UP000054342"/>
    </source>
</evidence>
<dbReference type="STRING" id="348802.A0A0D2C805"/>
<feature type="transmembrane region" description="Helical" evidence="7">
    <location>
        <begin position="305"/>
        <end position="328"/>
    </location>
</feature>
<keyword evidence="5 7" id="KW-0472">Membrane</keyword>
<dbReference type="OrthoDB" id="3900342at2759"/>
<feature type="transmembrane region" description="Helical" evidence="7">
    <location>
        <begin position="509"/>
        <end position="526"/>
    </location>
</feature>
<feature type="transmembrane region" description="Helical" evidence="7">
    <location>
        <begin position="475"/>
        <end position="497"/>
    </location>
</feature>
<dbReference type="GeneID" id="25323110"/>
<feature type="transmembrane region" description="Helical" evidence="7">
    <location>
        <begin position="100"/>
        <end position="120"/>
    </location>
</feature>
<protein>
    <recommendedName>
        <fullName evidence="10">Amino acid permease/ SLC12A domain-containing protein</fullName>
    </recommendedName>
</protein>
<keyword evidence="4 7" id="KW-1133">Transmembrane helix</keyword>
<dbReference type="PANTHER" id="PTHR45649">
    <property type="entry name" value="AMINO-ACID PERMEASE BAT1"/>
    <property type="match status" value="1"/>
</dbReference>
<feature type="transmembrane region" description="Helical" evidence="7">
    <location>
        <begin position="403"/>
        <end position="427"/>
    </location>
</feature>
<dbReference type="InterPro" id="IPR004840">
    <property type="entry name" value="Amino_acid_permease_CS"/>
</dbReference>
<feature type="transmembrane region" description="Helical" evidence="7">
    <location>
        <begin position="223"/>
        <end position="243"/>
    </location>
</feature>
<gene>
    <name evidence="8" type="ORF">PV05_01202</name>
</gene>
<evidence type="ECO:0000256" key="6">
    <source>
        <dbReference type="SAM" id="MobiDB-lite"/>
    </source>
</evidence>
<evidence type="ECO:0000256" key="3">
    <source>
        <dbReference type="ARBA" id="ARBA00022692"/>
    </source>
</evidence>
<dbReference type="PANTHER" id="PTHR45649:SF27">
    <property type="entry name" value="CHOLINE TRANSPORTER (EUROFUNG)"/>
    <property type="match status" value="1"/>
</dbReference>
<feature type="transmembrane region" description="Helical" evidence="7">
    <location>
        <begin position="356"/>
        <end position="382"/>
    </location>
</feature>
<feature type="transmembrane region" description="Helical" evidence="7">
    <location>
        <begin position="191"/>
        <end position="211"/>
    </location>
</feature>
<dbReference type="RefSeq" id="XP_013321620.1">
    <property type="nucleotide sequence ID" value="XM_013466166.1"/>
</dbReference>
<feature type="region of interest" description="Disordered" evidence="6">
    <location>
        <begin position="1"/>
        <end position="30"/>
    </location>
</feature>
<dbReference type="Gene3D" id="1.20.1740.10">
    <property type="entry name" value="Amino acid/polyamine transporter I"/>
    <property type="match status" value="1"/>
</dbReference>
<dbReference type="InterPro" id="IPR002293">
    <property type="entry name" value="AA/rel_permease1"/>
</dbReference>
<evidence type="ECO:0000313" key="8">
    <source>
        <dbReference type="EMBL" id="KIW61036.1"/>
    </source>
</evidence>
<keyword evidence="9" id="KW-1185">Reference proteome</keyword>
<dbReference type="AlphaFoldDB" id="A0A0D2C805"/>